<keyword evidence="4" id="KW-1185">Reference proteome</keyword>
<dbReference type="OMA" id="MEYYLSA"/>
<evidence type="ECO:0000313" key="2">
    <source>
        <dbReference type="EMBL" id="ETN65644.1"/>
    </source>
</evidence>
<reference evidence="3" key="4">
    <citation type="submission" date="2015-06" db="UniProtKB">
        <authorList>
            <consortium name="EnsemblMetazoa"/>
        </authorList>
    </citation>
    <scope>IDENTIFICATION</scope>
</reference>
<dbReference type="STRING" id="43151.W5JSB1"/>
<evidence type="ECO:0000313" key="3">
    <source>
        <dbReference type="EnsemblMetazoa" id="ADAC002581-PA"/>
    </source>
</evidence>
<reference evidence="2" key="3">
    <citation type="journal article" date="2013" name="Nucleic Acids Res.">
        <title>The genome of Anopheles darlingi, the main neotropical malaria vector.</title>
        <authorList>
            <person name="Marinotti O."/>
            <person name="Cerqueira G.C."/>
            <person name="de Almeida L.G."/>
            <person name="Ferro M.I."/>
            <person name="Loreto E.L."/>
            <person name="Zaha A."/>
            <person name="Teixeira S.M."/>
            <person name="Wespiser A.R."/>
            <person name="Almeida E Silva A."/>
            <person name="Schlindwein A.D."/>
            <person name="Pacheco A.C."/>
            <person name="Silva A.L."/>
            <person name="Graveley B.R."/>
            <person name="Walenz B.P."/>
            <person name="Lima Bde A."/>
            <person name="Ribeiro C.A."/>
            <person name="Nunes-Silva C.G."/>
            <person name="de Carvalho C.R."/>
            <person name="Soares C.M."/>
            <person name="de Menezes C.B."/>
            <person name="Matiolli C."/>
            <person name="Caffrey D."/>
            <person name="Araujo D.A."/>
            <person name="de Oliveira D.M."/>
            <person name="Golenbock D."/>
            <person name="Grisard E.C."/>
            <person name="Fantinatti-Garboggini F."/>
            <person name="de Carvalho F.M."/>
            <person name="Barcellos F.G."/>
            <person name="Prosdocimi F."/>
            <person name="May G."/>
            <person name="Azevedo Junior G.M."/>
            <person name="Guimaraes G.M."/>
            <person name="Goldman G.H."/>
            <person name="Padilha I.Q."/>
            <person name="Batista Jda S."/>
            <person name="Ferro J.A."/>
            <person name="Ribeiro J.M."/>
            <person name="Fietto J.L."/>
            <person name="Dabbas K.M."/>
            <person name="Cerdeira L."/>
            <person name="Agnez-Lima L.F."/>
            <person name="Brocchi M."/>
            <person name="de Carvalho M.O."/>
            <person name="Teixeira Mde M."/>
            <person name="Diniz Maia Mde M."/>
            <person name="Goldman M.H."/>
            <person name="Cruz Schneider M.P."/>
            <person name="Felipe M.S."/>
            <person name="Hungria M."/>
            <person name="Nicolas M.F."/>
            <person name="Pereira M."/>
            <person name="Montes M.A."/>
            <person name="Cantao M.E."/>
            <person name="Vincentz M."/>
            <person name="Rafael M.S."/>
            <person name="Silverman N."/>
            <person name="Stoco P.H."/>
            <person name="Souza R.C."/>
            <person name="Vicentini R."/>
            <person name="Gazzinelli R.T."/>
            <person name="Neves Rde O."/>
            <person name="Silva R."/>
            <person name="Astolfi-Filho S."/>
            <person name="Maciel T.E."/>
            <person name="Urmenyi T.P."/>
            <person name="Tadei W.P."/>
            <person name="Camargo E.P."/>
            <person name="de Vasconcelos A.T."/>
        </authorList>
    </citation>
    <scope>NUCLEOTIDE SEQUENCE</scope>
</reference>
<protein>
    <submittedName>
        <fullName evidence="2 3">Uncharacterized protein</fullName>
    </submittedName>
</protein>
<reference evidence="2 4" key="1">
    <citation type="journal article" date="2010" name="BMC Genomics">
        <title>Combination of measures distinguishes pre-miRNAs from other stem-loops in the genome of the newly sequenced Anopheles darlingi.</title>
        <authorList>
            <person name="Mendes N.D."/>
            <person name="Freitas A.T."/>
            <person name="Vasconcelos A.T."/>
            <person name="Sagot M.F."/>
        </authorList>
    </citation>
    <scope>NUCLEOTIDE SEQUENCE</scope>
</reference>
<dbReference type="VEuPathDB" id="VectorBase:ADAR2_011389"/>
<proteinExistence type="predicted"/>
<dbReference type="AlphaFoldDB" id="W5JSB1"/>
<dbReference type="HOGENOM" id="CLU_109069_0_0_1"/>
<organism evidence="2">
    <name type="scientific">Anopheles darlingi</name>
    <name type="common">Mosquito</name>
    <dbReference type="NCBI Taxonomy" id="43151"/>
    <lineage>
        <taxon>Eukaryota</taxon>
        <taxon>Metazoa</taxon>
        <taxon>Ecdysozoa</taxon>
        <taxon>Arthropoda</taxon>
        <taxon>Hexapoda</taxon>
        <taxon>Insecta</taxon>
        <taxon>Pterygota</taxon>
        <taxon>Neoptera</taxon>
        <taxon>Endopterygota</taxon>
        <taxon>Diptera</taxon>
        <taxon>Nematocera</taxon>
        <taxon>Culicoidea</taxon>
        <taxon>Culicidae</taxon>
        <taxon>Anophelinae</taxon>
        <taxon>Anopheles</taxon>
    </lineage>
</organism>
<dbReference type="EnsemblMetazoa" id="ADAC002581-RA">
    <property type="protein sequence ID" value="ADAC002581-PA"/>
    <property type="gene ID" value="ADAC002581"/>
</dbReference>
<evidence type="ECO:0000256" key="1">
    <source>
        <dbReference type="SAM" id="Phobius"/>
    </source>
</evidence>
<reference evidence="2" key="2">
    <citation type="submission" date="2010-05" db="EMBL/GenBank/DDBJ databases">
        <authorList>
            <person name="Almeida L.G."/>
            <person name="Nicolas M.F."/>
            <person name="Souza R.C."/>
            <person name="Vasconcelos A.T.R."/>
        </authorList>
    </citation>
    <scope>NUCLEOTIDE SEQUENCE</scope>
</reference>
<dbReference type="Proteomes" id="UP000000673">
    <property type="component" value="Unassembled WGS sequence"/>
</dbReference>
<gene>
    <name evidence="2" type="ORF">AND_002581</name>
</gene>
<keyword evidence="1" id="KW-1133">Transmembrane helix</keyword>
<sequence>MLFYRVAGAAQSRVFNLLKRPALCPGRGTIYTSPPMNGRDVTKREKYFLQKDKIPLGFTIIYRAPMEYYLSACNIATSFSFLALVGMSAFSFSEYFRNVTVPFQMEYATLTTNENDLFFFVGFFFLINVIIRIVINRYPLRIYRRENQYIAVFEGQIPLGIRMLQYRRGDVVVVPPSGILPWQDARYKINGNKVLLLNEYFRTPSELNIMLKSSNV</sequence>
<dbReference type="EMBL" id="ADMH02000608">
    <property type="protein sequence ID" value="ETN65644.1"/>
    <property type="molecule type" value="Genomic_DNA"/>
</dbReference>
<keyword evidence="1" id="KW-0812">Transmembrane</keyword>
<feature type="transmembrane region" description="Helical" evidence="1">
    <location>
        <begin position="68"/>
        <end position="92"/>
    </location>
</feature>
<dbReference type="eggNOG" id="KOG0127">
    <property type="taxonomic scope" value="Eukaryota"/>
</dbReference>
<evidence type="ECO:0000313" key="4">
    <source>
        <dbReference type="Proteomes" id="UP000000673"/>
    </source>
</evidence>
<dbReference type="VEuPathDB" id="VectorBase:ADAC002581"/>
<feature type="transmembrane region" description="Helical" evidence="1">
    <location>
        <begin position="117"/>
        <end position="135"/>
    </location>
</feature>
<keyword evidence="1" id="KW-0472">Membrane</keyword>
<accession>W5JSB1</accession>
<name>W5JSB1_ANODA</name>